<comment type="caution">
    <text evidence="1">The sequence shown here is derived from an EMBL/GenBank/DDBJ whole genome shotgun (WGS) entry which is preliminary data.</text>
</comment>
<dbReference type="SUPFAM" id="SSF102645">
    <property type="entry name" value="CoaB-like"/>
    <property type="match status" value="1"/>
</dbReference>
<keyword evidence="2" id="KW-1185">Reference proteome</keyword>
<accession>A0A9N9FAC8</accession>
<dbReference type="EMBL" id="CAJVPK010000511">
    <property type="protein sequence ID" value="CAG8520231.1"/>
    <property type="molecule type" value="Genomic_DNA"/>
</dbReference>
<dbReference type="OrthoDB" id="70224at2759"/>
<dbReference type="Proteomes" id="UP000789706">
    <property type="component" value="Unassembled WGS sequence"/>
</dbReference>
<dbReference type="AlphaFoldDB" id="A0A9N9FAC8"/>
<organism evidence="1 2">
    <name type="scientific">Diversispora eburnea</name>
    <dbReference type="NCBI Taxonomy" id="1213867"/>
    <lineage>
        <taxon>Eukaryota</taxon>
        <taxon>Fungi</taxon>
        <taxon>Fungi incertae sedis</taxon>
        <taxon>Mucoromycota</taxon>
        <taxon>Glomeromycotina</taxon>
        <taxon>Glomeromycetes</taxon>
        <taxon>Diversisporales</taxon>
        <taxon>Diversisporaceae</taxon>
        <taxon>Diversispora</taxon>
    </lineage>
</organism>
<evidence type="ECO:0000313" key="2">
    <source>
        <dbReference type="Proteomes" id="UP000789706"/>
    </source>
</evidence>
<reference evidence="1" key="1">
    <citation type="submission" date="2021-06" db="EMBL/GenBank/DDBJ databases">
        <authorList>
            <person name="Kallberg Y."/>
            <person name="Tangrot J."/>
            <person name="Rosling A."/>
        </authorList>
    </citation>
    <scope>NUCLEOTIDE SEQUENCE</scope>
    <source>
        <strain evidence="1">AZ414A</strain>
    </source>
</reference>
<name>A0A9N9FAC8_9GLOM</name>
<dbReference type="InterPro" id="IPR035929">
    <property type="entry name" value="CoaB-like_sf"/>
</dbReference>
<proteinExistence type="predicted"/>
<gene>
    <name evidence="1" type="ORF">DEBURN_LOCUS5623</name>
</gene>
<protein>
    <submittedName>
        <fullName evidence="1">11906_t:CDS:1</fullName>
    </submittedName>
</protein>
<dbReference type="Gene3D" id="3.40.50.10300">
    <property type="entry name" value="CoaB-like"/>
    <property type="match status" value="2"/>
</dbReference>
<sequence>MEKLKVKEDGTLLILDFFTVTDYLFLLRSATQIMSKLKEHAMYFLAAAVSGGDLTLTMNQVPKFLKPMVMNWVPNGFILETDSSLLVDKSRYALTRYGHQIVIGNLLEIRKREVIFITKDSEFQVKLTEEEIINEIDIEAKIIPELVKRHNEWINKFSS</sequence>
<evidence type="ECO:0000313" key="1">
    <source>
        <dbReference type="EMBL" id="CAG8520231.1"/>
    </source>
</evidence>